<feature type="region of interest" description="Disordered" evidence="1">
    <location>
        <begin position="45"/>
        <end position="115"/>
    </location>
</feature>
<feature type="compositionally biased region" description="Basic residues" evidence="1">
    <location>
        <begin position="105"/>
        <end position="115"/>
    </location>
</feature>
<organism evidence="2 3">
    <name type="scientific">Datura stramonium</name>
    <name type="common">Jimsonweed</name>
    <name type="synonym">Common thornapple</name>
    <dbReference type="NCBI Taxonomy" id="4076"/>
    <lineage>
        <taxon>Eukaryota</taxon>
        <taxon>Viridiplantae</taxon>
        <taxon>Streptophyta</taxon>
        <taxon>Embryophyta</taxon>
        <taxon>Tracheophyta</taxon>
        <taxon>Spermatophyta</taxon>
        <taxon>Magnoliopsida</taxon>
        <taxon>eudicotyledons</taxon>
        <taxon>Gunneridae</taxon>
        <taxon>Pentapetalae</taxon>
        <taxon>asterids</taxon>
        <taxon>lamiids</taxon>
        <taxon>Solanales</taxon>
        <taxon>Solanaceae</taxon>
        <taxon>Solanoideae</taxon>
        <taxon>Datureae</taxon>
        <taxon>Datura</taxon>
    </lineage>
</organism>
<keyword evidence="3" id="KW-1185">Reference proteome</keyword>
<feature type="compositionally biased region" description="Basic and acidic residues" evidence="1">
    <location>
        <begin position="45"/>
        <end position="60"/>
    </location>
</feature>
<gene>
    <name evidence="2" type="ORF">HAX54_011083</name>
</gene>
<dbReference type="Proteomes" id="UP000823775">
    <property type="component" value="Unassembled WGS sequence"/>
</dbReference>
<proteinExistence type="predicted"/>
<evidence type="ECO:0000256" key="1">
    <source>
        <dbReference type="SAM" id="MobiDB-lite"/>
    </source>
</evidence>
<protein>
    <submittedName>
        <fullName evidence="2">Uncharacterized protein</fullName>
    </submittedName>
</protein>
<feature type="compositionally biased region" description="Basic residues" evidence="1">
    <location>
        <begin position="82"/>
        <end position="93"/>
    </location>
</feature>
<sequence>EVAGIADPLSQMIMMPQDNQINIEDKNKGSPVKTLHDLVSRNFEALKGHVEQKNEDNNDKMEEDAEEDSSQGVLQADSSPKTVKKGNRKGKKQGRGECQLPTRVVPKRAATKSHI</sequence>
<reference evidence="2 3" key="1">
    <citation type="journal article" date="2021" name="BMC Genomics">
        <title>Datura genome reveals duplications of psychoactive alkaloid biosynthetic genes and high mutation rate following tissue culture.</title>
        <authorList>
            <person name="Rajewski A."/>
            <person name="Carter-House D."/>
            <person name="Stajich J."/>
            <person name="Litt A."/>
        </authorList>
    </citation>
    <scope>NUCLEOTIDE SEQUENCE [LARGE SCALE GENOMIC DNA]</scope>
    <source>
        <strain evidence="2">AR-01</strain>
    </source>
</reference>
<feature type="non-terminal residue" evidence="2">
    <location>
        <position position="1"/>
    </location>
</feature>
<dbReference type="EMBL" id="JACEIK010016261">
    <property type="protein sequence ID" value="MCE3217218.1"/>
    <property type="molecule type" value="Genomic_DNA"/>
</dbReference>
<name>A0ABS8WYU1_DATST</name>
<accession>A0ABS8WYU1</accession>
<evidence type="ECO:0000313" key="2">
    <source>
        <dbReference type="EMBL" id="MCE3217218.1"/>
    </source>
</evidence>
<feature type="compositionally biased region" description="Polar residues" evidence="1">
    <location>
        <begin position="70"/>
        <end position="81"/>
    </location>
</feature>
<evidence type="ECO:0000313" key="3">
    <source>
        <dbReference type="Proteomes" id="UP000823775"/>
    </source>
</evidence>
<comment type="caution">
    <text evidence="2">The sequence shown here is derived from an EMBL/GenBank/DDBJ whole genome shotgun (WGS) entry which is preliminary data.</text>
</comment>